<protein>
    <recommendedName>
        <fullName evidence="2">ATPase AAA-type core domain-containing protein</fullName>
    </recommendedName>
</protein>
<dbReference type="Pfam" id="PF13304">
    <property type="entry name" value="AAA_21"/>
    <property type="match status" value="1"/>
</dbReference>
<proteinExistence type="predicted"/>
<gene>
    <name evidence="3" type="ORF">Ahu01nite_044520</name>
</gene>
<evidence type="ECO:0000259" key="2">
    <source>
        <dbReference type="Pfam" id="PF13304"/>
    </source>
</evidence>
<dbReference type="InterPro" id="IPR027417">
    <property type="entry name" value="P-loop_NTPase"/>
</dbReference>
<dbReference type="Proteomes" id="UP000603200">
    <property type="component" value="Unassembled WGS sequence"/>
</dbReference>
<name>A0ABQ3ZS06_9ACTN</name>
<sequence>MLTRIEIDGFKSFRDFHLDLPPFLVIIGRNAAGKSNLFDAIQFIGQLAGQPVLEAAQQSRGDITDLFHRHVDGTPMKVMTFAVEVLLDGSVTDAFGDSVRVNHSRLRYELVIELREVGHTGALRPFVIHESAFKIRRVDDRWIQQFDPADRKALAVYSNGAADLLDTEVDDQGRPRFSIRQQGNQGRKRHLPATAATASVLSTLTTATDFPLLYALKRELQSWRLLYLDPSALRRPDSFDDPDTLAANGAHLANTLRRIAEESGDADRPAGVLNDLSADVATIVPGIVQVQVSDDAVRRQRQVEVVTQDEAPYSARVASDGTLRTIALLAALYDPAGAGLICFEEPENGLFPGRLAQFVSSLRELVKRGIQARGAGRGEKLTQLVLSSHSPAILRALDPSGDGTRRDAIYMDVATLVGGGRGRSRISKYRDLTGPQLSVDTELQPGAVVSPSEIAEFEVSEALER</sequence>
<keyword evidence="1" id="KW-0742">SOS response</keyword>
<dbReference type="PANTHER" id="PTHR32182">
    <property type="entry name" value="DNA REPLICATION AND REPAIR PROTEIN RECF"/>
    <property type="match status" value="1"/>
</dbReference>
<organism evidence="3 4">
    <name type="scientific">Winogradskya humida</name>
    <dbReference type="NCBI Taxonomy" id="113566"/>
    <lineage>
        <taxon>Bacteria</taxon>
        <taxon>Bacillati</taxon>
        <taxon>Actinomycetota</taxon>
        <taxon>Actinomycetes</taxon>
        <taxon>Micromonosporales</taxon>
        <taxon>Micromonosporaceae</taxon>
        <taxon>Winogradskya</taxon>
    </lineage>
</organism>
<dbReference type="InterPro" id="IPR003959">
    <property type="entry name" value="ATPase_AAA_core"/>
</dbReference>
<dbReference type="SUPFAM" id="SSF52540">
    <property type="entry name" value="P-loop containing nucleoside triphosphate hydrolases"/>
    <property type="match status" value="1"/>
</dbReference>
<comment type="caution">
    <text evidence="3">The sequence shown here is derived from an EMBL/GenBank/DDBJ whole genome shotgun (WGS) entry which is preliminary data.</text>
</comment>
<feature type="domain" description="ATPase AAA-type core" evidence="2">
    <location>
        <begin position="23"/>
        <end position="394"/>
    </location>
</feature>
<reference evidence="3 4" key="1">
    <citation type="submission" date="2021-01" db="EMBL/GenBank/DDBJ databases">
        <title>Whole genome shotgun sequence of Actinoplanes humidus NBRC 14915.</title>
        <authorList>
            <person name="Komaki H."/>
            <person name="Tamura T."/>
        </authorList>
    </citation>
    <scope>NUCLEOTIDE SEQUENCE [LARGE SCALE GENOMIC DNA]</scope>
    <source>
        <strain evidence="3 4">NBRC 14915</strain>
    </source>
</reference>
<keyword evidence="1" id="KW-0227">DNA damage</keyword>
<dbReference type="Gene3D" id="3.40.50.300">
    <property type="entry name" value="P-loop containing nucleotide triphosphate hydrolases"/>
    <property type="match status" value="2"/>
</dbReference>
<keyword evidence="4" id="KW-1185">Reference proteome</keyword>
<evidence type="ECO:0000313" key="4">
    <source>
        <dbReference type="Proteomes" id="UP000603200"/>
    </source>
</evidence>
<dbReference type="EMBL" id="BOMN01000057">
    <property type="protein sequence ID" value="GIE21350.1"/>
    <property type="molecule type" value="Genomic_DNA"/>
</dbReference>
<evidence type="ECO:0000256" key="1">
    <source>
        <dbReference type="ARBA" id="ARBA00023236"/>
    </source>
</evidence>
<accession>A0ABQ3ZS06</accession>
<dbReference type="RefSeq" id="WP_203838478.1">
    <property type="nucleotide sequence ID" value="NZ_BAAATV010000002.1"/>
</dbReference>
<dbReference type="PANTHER" id="PTHR32182:SF22">
    <property type="entry name" value="ATP-DEPENDENT ENDONUCLEASE, OLD FAMILY-RELATED"/>
    <property type="match status" value="1"/>
</dbReference>
<evidence type="ECO:0000313" key="3">
    <source>
        <dbReference type="EMBL" id="GIE21350.1"/>
    </source>
</evidence>